<evidence type="ECO:0000313" key="11">
    <source>
        <dbReference type="EMBL" id="RKR71100.1"/>
    </source>
</evidence>
<evidence type="ECO:0000256" key="2">
    <source>
        <dbReference type="ARBA" id="ARBA00022475"/>
    </source>
</evidence>
<dbReference type="InterPro" id="IPR049453">
    <property type="entry name" value="Memb_transporter_dom"/>
</dbReference>
<feature type="domain" description="Integral membrane protein YccS N-terminal" evidence="9">
    <location>
        <begin position="68"/>
        <end position="346"/>
    </location>
</feature>
<comment type="subcellular location">
    <subcellularLocation>
        <location evidence="1">Cell membrane</location>
        <topology evidence="1">Multi-pass membrane protein</topology>
    </subcellularLocation>
</comment>
<keyword evidence="7" id="KW-0175">Coiled coil</keyword>
<evidence type="ECO:0000256" key="4">
    <source>
        <dbReference type="ARBA" id="ARBA00022989"/>
    </source>
</evidence>
<evidence type="ECO:0000256" key="5">
    <source>
        <dbReference type="ARBA" id="ARBA00023136"/>
    </source>
</evidence>
<gene>
    <name evidence="11" type="ORF">DES31_1679</name>
</gene>
<accession>A0A420XF04</accession>
<comment type="similarity">
    <text evidence="6">Belongs to the YccS/YhfK family.</text>
</comment>
<dbReference type="InterPro" id="IPR032692">
    <property type="entry name" value="YccS_N"/>
</dbReference>
<dbReference type="GO" id="GO:0005886">
    <property type="term" value="C:plasma membrane"/>
    <property type="evidence" value="ECO:0007669"/>
    <property type="project" value="UniProtKB-SubCell"/>
</dbReference>
<dbReference type="PANTHER" id="PTHR30509">
    <property type="entry name" value="P-HYDROXYBENZOIC ACID EFFLUX PUMP SUBUNIT-RELATED"/>
    <property type="match status" value="1"/>
</dbReference>
<evidence type="ECO:0000259" key="9">
    <source>
        <dbReference type="Pfam" id="PF12805"/>
    </source>
</evidence>
<dbReference type="NCBIfam" id="TIGR01667">
    <property type="entry name" value="YCCS_YHFK"/>
    <property type="match status" value="1"/>
</dbReference>
<keyword evidence="5 8" id="KW-0472">Membrane</keyword>
<proteinExistence type="inferred from homology"/>
<feature type="coiled-coil region" evidence="7">
    <location>
        <begin position="658"/>
        <end position="692"/>
    </location>
</feature>
<feature type="transmembrane region" description="Helical" evidence="8">
    <location>
        <begin position="441"/>
        <end position="459"/>
    </location>
</feature>
<sequence length="727" mass="83265">MNKFIKTLSNDWFSASIVGVLPIFLATNLIALIVWTLQIPTYTMGLILGAMAAGLTDLDNRFTGRLKNLFFTLIAFAISSLSSQFALSHGWFIPLITILTFCMIMLSAIGQRYSTIAFSTLLMAVYTAMIYSPTAIWYEHTALIIIGAIIYGIIAMIVYLLFPHRIMQENLALYFEALGKYLQARANFFDPDEMGEENLPQKQLILGQANIGVMSALDRARTSLFYRLRIQHRHSRTRQMLRYFFSGQEIWEIASSHHTEYATFFRELQNTDLVFRFQRIIELQAIACQQIANDLRHDSPYEDQHRIEKALKGLSQSLNYHKENGIKHFHHLQSIADNLQNIENQLVQISDPTIDIKNDKKAQQTARLIPENISNFQHMIQAIKNQCNLGSPLFRHAIRLSVVVFFSALIAEIFYVEQGYWILLTAILVSQPNYSATKKRLIQRVIGTILGVIVGLSFPYLSPTLGAQLGLIVVSSSLFFFFKANKFGFSTFFITIQVLISFDVVGFGLDNAMLPRILDTLMGALIAWLAAAYLWPDWKYLNLHQSLKDMLVNSATYLRHITAQLQFGYKDQLSYRVARRSAQNSLAQLSSVISNMMSEPKKYQAALEFVPELLNISYSLSSHIATLGSYRRKNNELNHDIEFASIFFKQSKLMADLLDQMAIKSEDTEQTLKDINKQLQDFEEEYESKIDAQNLILLQQLRLIIQILPQLWIFVGMEKQYHKTHNV</sequence>
<dbReference type="Proteomes" id="UP000280099">
    <property type="component" value="Unassembled WGS sequence"/>
</dbReference>
<feature type="transmembrane region" description="Helical" evidence="8">
    <location>
        <begin position="12"/>
        <end position="33"/>
    </location>
</feature>
<dbReference type="PANTHER" id="PTHR30509:SF8">
    <property type="entry name" value="INNER MEMBRANE PROTEIN YCCS"/>
    <property type="match status" value="1"/>
</dbReference>
<dbReference type="NCBIfam" id="TIGR01666">
    <property type="entry name" value="YCCS"/>
    <property type="match status" value="1"/>
</dbReference>
<feature type="transmembrane region" description="Helical" evidence="8">
    <location>
        <begin position="515"/>
        <end position="535"/>
    </location>
</feature>
<feature type="transmembrane region" description="Helical" evidence="8">
    <location>
        <begin position="142"/>
        <end position="162"/>
    </location>
</feature>
<reference evidence="11 12" key="1">
    <citation type="submission" date="2018-10" db="EMBL/GenBank/DDBJ databases">
        <title>Genomic Encyclopedia of Type Strains, Phase IV (KMG-IV): sequencing the most valuable type-strain genomes for metagenomic binning, comparative biology and taxonomic classification.</title>
        <authorList>
            <person name="Goeker M."/>
        </authorList>
    </citation>
    <scope>NUCLEOTIDE SEQUENCE [LARGE SCALE GENOMIC DNA]</scope>
    <source>
        <strain evidence="11 12">DSM 23800</strain>
    </source>
</reference>
<name>A0A420XF04_9PAST</name>
<dbReference type="Pfam" id="PF12805">
    <property type="entry name" value="FUSC-like"/>
    <property type="match status" value="1"/>
</dbReference>
<dbReference type="EMBL" id="RBJC01000009">
    <property type="protein sequence ID" value="RKR71100.1"/>
    <property type="molecule type" value="Genomic_DNA"/>
</dbReference>
<evidence type="ECO:0000256" key="6">
    <source>
        <dbReference type="ARBA" id="ARBA00043993"/>
    </source>
</evidence>
<feature type="transmembrane region" description="Helical" evidence="8">
    <location>
        <begin position="91"/>
        <end position="109"/>
    </location>
</feature>
<comment type="caution">
    <text evidence="11">The sequence shown here is derived from an EMBL/GenBank/DDBJ whole genome shotgun (WGS) entry which is preliminary data.</text>
</comment>
<keyword evidence="4 8" id="KW-1133">Transmembrane helix</keyword>
<evidence type="ECO:0000256" key="3">
    <source>
        <dbReference type="ARBA" id="ARBA00022692"/>
    </source>
</evidence>
<evidence type="ECO:0000256" key="8">
    <source>
        <dbReference type="SAM" id="Phobius"/>
    </source>
</evidence>
<feature type="transmembrane region" description="Helical" evidence="8">
    <location>
        <begin position="116"/>
        <end position="136"/>
    </location>
</feature>
<feature type="transmembrane region" description="Helical" evidence="8">
    <location>
        <begin position="39"/>
        <end position="56"/>
    </location>
</feature>
<dbReference type="AlphaFoldDB" id="A0A420XF04"/>
<dbReference type="InterPro" id="IPR010019">
    <property type="entry name" value="Integral_membrane_YccS"/>
</dbReference>
<dbReference type="RefSeq" id="WP_121123924.1">
    <property type="nucleotide sequence ID" value="NZ_CP016604.1"/>
</dbReference>
<dbReference type="OrthoDB" id="8670769at2"/>
<protein>
    <submittedName>
        <fullName evidence="11">Putative membrane protein (TIGR01666 family)</fullName>
    </submittedName>
</protein>
<evidence type="ECO:0000259" key="10">
    <source>
        <dbReference type="Pfam" id="PF13515"/>
    </source>
</evidence>
<evidence type="ECO:0000313" key="12">
    <source>
        <dbReference type="Proteomes" id="UP000280099"/>
    </source>
</evidence>
<organism evidence="11 12">
    <name type="scientific">Otariodibacter oris</name>
    <dbReference type="NCBI Taxonomy" id="1032623"/>
    <lineage>
        <taxon>Bacteria</taxon>
        <taxon>Pseudomonadati</taxon>
        <taxon>Pseudomonadota</taxon>
        <taxon>Gammaproteobacteria</taxon>
        <taxon>Pasteurellales</taxon>
        <taxon>Pasteurellaceae</taxon>
        <taxon>Otariodibacter</taxon>
    </lineage>
</organism>
<keyword evidence="3 8" id="KW-0812">Transmembrane</keyword>
<keyword evidence="12" id="KW-1185">Reference proteome</keyword>
<evidence type="ECO:0000256" key="7">
    <source>
        <dbReference type="SAM" id="Coils"/>
    </source>
</evidence>
<dbReference type="Pfam" id="PF13515">
    <property type="entry name" value="FUSC_2"/>
    <property type="match status" value="1"/>
</dbReference>
<keyword evidence="2" id="KW-1003">Cell membrane</keyword>
<feature type="domain" description="Integral membrane bound transporter" evidence="10">
    <location>
        <begin position="407"/>
        <end position="530"/>
    </location>
</feature>
<evidence type="ECO:0000256" key="1">
    <source>
        <dbReference type="ARBA" id="ARBA00004651"/>
    </source>
</evidence>
<dbReference type="InterPro" id="IPR010020">
    <property type="entry name" value="Integral_membrane_YCCS_YHJK"/>
</dbReference>
<feature type="transmembrane region" description="Helical" evidence="8">
    <location>
        <begin position="68"/>
        <end position="85"/>
    </location>
</feature>
<feature type="transmembrane region" description="Helical" evidence="8">
    <location>
        <begin position="489"/>
        <end position="509"/>
    </location>
</feature>